<evidence type="ECO:0008006" key="5">
    <source>
        <dbReference type="Google" id="ProtNLM"/>
    </source>
</evidence>
<feature type="chain" id="PRO_5008056662" description="Ig-like domain-containing protein" evidence="2">
    <location>
        <begin position="22"/>
        <end position="764"/>
    </location>
</feature>
<keyword evidence="4" id="KW-1185">Reference proteome</keyword>
<keyword evidence="1" id="KW-0812">Transmembrane</keyword>
<evidence type="ECO:0000256" key="1">
    <source>
        <dbReference type="SAM" id="Phobius"/>
    </source>
</evidence>
<feature type="transmembrane region" description="Helical" evidence="1">
    <location>
        <begin position="520"/>
        <end position="543"/>
    </location>
</feature>
<evidence type="ECO:0000256" key="2">
    <source>
        <dbReference type="SAM" id="SignalP"/>
    </source>
</evidence>
<feature type="signal peptide" evidence="2">
    <location>
        <begin position="1"/>
        <end position="21"/>
    </location>
</feature>
<sequence length="764" mass="88887">MNTVCILWVITAFLSAIKGYAKPCSVLTDNIDLNSNLYQFSQYITLNTLICKNTKFTNNSLKYLGFENITSIFIIKSKNVNITQFAQTFPKATTINLIDSSLRENKYYGIRSTFNNEIVLDCQLFIKYKSIRLISVHFDVFNCNLSQNNFKSFAEIYLKNNFLNKMYLVNIGIENLHVSNNQIGIFSSWSPGHYQNGHIHIKYGEFIQSLFLESNFLKNVTGLTELICHDNNLKNFTLNLSKLQKLTFADLSFNEISNFKFTGSIFTKTKLKLALVINLGNNLIKNLDFLSMFYSKSLNQPLVYLNMAVNKSSTQFLPAHLPIKLSNTKNLINASYHEMNIILTDNIIQPSCSDNYINERLEELGYLKIVYDDFFIVGSKKLQNSCTNIRIPRKKLVHVRCMSDLKNDDSLIISNHSKYIKKSFTVKEFSPFMKQKPFLTILKSMQIQPYQMMWILPYIGNQSNIVVTTEKNGIFTIPSMGNKNNGNYTCIYYNQFNSNFYISTINVKIDYAFYLNYLELVSYAIGATCCVIAFMLAVLIEVFRRVMRICRVRIEFEKIIKPFYFDLSNLNKTKLETIKQFKNKHKKLLYTGSNRIKKIFGVHKQMTSSLLNLISHITEAYHQNSEQLRTRYQNIYQSTVTRMGNLSAHVELENIRKQIERLRTSYCNQYYNVCNLFRSLGDKIYSSGDREIIFTDFAEKCGLLNNQSYLIETLDENGNCYVSLNRHFYHKRCHSHNFCNDNKSSTIPKWNSMVNLNYNEPKHL</sequence>
<keyword evidence="2" id="KW-0732">Signal</keyword>
<dbReference type="Proteomes" id="UP000078046">
    <property type="component" value="Unassembled WGS sequence"/>
</dbReference>
<organism evidence="3 4">
    <name type="scientific">Intoshia linei</name>
    <dbReference type="NCBI Taxonomy" id="1819745"/>
    <lineage>
        <taxon>Eukaryota</taxon>
        <taxon>Metazoa</taxon>
        <taxon>Spiralia</taxon>
        <taxon>Lophotrochozoa</taxon>
        <taxon>Mesozoa</taxon>
        <taxon>Orthonectida</taxon>
        <taxon>Rhopaluridae</taxon>
        <taxon>Intoshia</taxon>
    </lineage>
</organism>
<dbReference type="AlphaFoldDB" id="A0A177ASE8"/>
<name>A0A177ASE8_9BILA</name>
<gene>
    <name evidence="3" type="ORF">A3Q56_07349</name>
</gene>
<reference evidence="3 4" key="1">
    <citation type="submission" date="2016-04" db="EMBL/GenBank/DDBJ databases">
        <title>The genome of Intoshia linei affirms orthonectids as highly simplified spiralians.</title>
        <authorList>
            <person name="Mikhailov K.V."/>
            <person name="Slusarev G.S."/>
            <person name="Nikitin M.A."/>
            <person name="Logacheva M.D."/>
            <person name="Penin A."/>
            <person name="Aleoshin V."/>
            <person name="Panchin Y.V."/>
        </authorList>
    </citation>
    <scope>NUCLEOTIDE SEQUENCE [LARGE SCALE GENOMIC DNA]</scope>
    <source>
        <strain evidence="3">Intl2013</strain>
        <tissue evidence="3">Whole animal</tissue>
    </source>
</reference>
<protein>
    <recommendedName>
        <fullName evidence="5">Ig-like domain-containing protein</fullName>
    </recommendedName>
</protein>
<proteinExistence type="predicted"/>
<evidence type="ECO:0000313" key="4">
    <source>
        <dbReference type="Proteomes" id="UP000078046"/>
    </source>
</evidence>
<comment type="caution">
    <text evidence="3">The sequence shown here is derived from an EMBL/GenBank/DDBJ whole genome shotgun (WGS) entry which is preliminary data.</text>
</comment>
<accession>A0A177ASE8</accession>
<evidence type="ECO:0000313" key="3">
    <source>
        <dbReference type="EMBL" id="OAF64937.1"/>
    </source>
</evidence>
<dbReference type="EMBL" id="LWCA01001528">
    <property type="protein sequence ID" value="OAF64937.1"/>
    <property type="molecule type" value="Genomic_DNA"/>
</dbReference>
<keyword evidence="1" id="KW-0472">Membrane</keyword>
<dbReference type="Gene3D" id="3.80.10.10">
    <property type="entry name" value="Ribonuclease Inhibitor"/>
    <property type="match status" value="1"/>
</dbReference>
<dbReference type="InterPro" id="IPR032675">
    <property type="entry name" value="LRR_dom_sf"/>
</dbReference>
<keyword evidence="1" id="KW-1133">Transmembrane helix</keyword>